<keyword evidence="3" id="KW-0949">S-adenosyl-L-methionine</keyword>
<dbReference type="PIRSF" id="PIRSF005739">
    <property type="entry name" value="O-mtase"/>
    <property type="match status" value="1"/>
</dbReference>
<dbReference type="InterPro" id="IPR036390">
    <property type="entry name" value="WH_DNA-bd_sf"/>
</dbReference>
<feature type="active site" description="Proton acceptor" evidence="4">
    <location>
        <position position="263"/>
    </location>
</feature>
<dbReference type="PANTHER" id="PTHR11746">
    <property type="entry name" value="O-METHYLTRANSFERASE"/>
    <property type="match status" value="1"/>
</dbReference>
<evidence type="ECO:0000256" key="3">
    <source>
        <dbReference type="ARBA" id="ARBA00022691"/>
    </source>
</evidence>
<dbReference type="GO" id="GO:0032259">
    <property type="term" value="P:methylation"/>
    <property type="evidence" value="ECO:0007669"/>
    <property type="project" value="UniProtKB-KW"/>
</dbReference>
<dbReference type="SUPFAM" id="SSF46785">
    <property type="entry name" value="Winged helix' DNA-binding domain"/>
    <property type="match status" value="1"/>
</dbReference>
<evidence type="ECO:0000256" key="4">
    <source>
        <dbReference type="PIRSR" id="PIRSR005739-1"/>
    </source>
</evidence>
<name>A0A899GV88_NIGSA</name>
<dbReference type="InterPro" id="IPR036388">
    <property type="entry name" value="WH-like_DNA-bd_sf"/>
</dbReference>
<dbReference type="Gene3D" id="1.10.10.10">
    <property type="entry name" value="Winged helix-like DNA-binding domain superfamily/Winged helix DNA-binding domain"/>
    <property type="match status" value="1"/>
</dbReference>
<accession>A0A899GV88</accession>
<keyword evidence="1 7" id="KW-0489">Methyltransferase</keyword>
<evidence type="ECO:0000256" key="1">
    <source>
        <dbReference type="ARBA" id="ARBA00022603"/>
    </source>
</evidence>
<dbReference type="InterPro" id="IPR001077">
    <property type="entry name" value="COMT_C"/>
</dbReference>
<dbReference type="FunFam" id="3.40.50.150:FF:000061">
    <property type="entry name" value="Caffeic acid O-methyltransferase"/>
    <property type="match status" value="1"/>
</dbReference>
<evidence type="ECO:0000259" key="6">
    <source>
        <dbReference type="Pfam" id="PF08100"/>
    </source>
</evidence>
<dbReference type="GO" id="GO:0046983">
    <property type="term" value="F:protein dimerization activity"/>
    <property type="evidence" value="ECO:0007669"/>
    <property type="project" value="InterPro"/>
</dbReference>
<dbReference type="Pfam" id="PF08100">
    <property type="entry name" value="Dimerisation"/>
    <property type="match status" value="1"/>
</dbReference>
<proteinExistence type="evidence at transcript level"/>
<dbReference type="CDD" id="cd02440">
    <property type="entry name" value="AdoMet_MTases"/>
    <property type="match status" value="1"/>
</dbReference>
<reference evidence="7" key="1">
    <citation type="submission" date="2019-10" db="EMBL/GenBank/DDBJ databases">
        <authorList>
            <person name="Anand A."/>
            <person name="Kumar S."/>
            <person name="Shih M.D."/>
            <person name="Wu H.P."/>
            <person name="Tawfiq A.A."/>
            <person name="Hsing Y.I."/>
        </authorList>
    </citation>
    <scope>NUCLEOTIDE SEQUENCE</scope>
    <source>
        <strain evidence="7">NIG30584</strain>
        <tissue evidence="7">Developing seed</tissue>
    </source>
</reference>
<dbReference type="Gene3D" id="3.40.50.150">
    <property type="entry name" value="Vaccinia Virus protein VP39"/>
    <property type="match status" value="1"/>
</dbReference>
<dbReference type="InterPro" id="IPR012967">
    <property type="entry name" value="COMT_dimerisation"/>
</dbReference>
<dbReference type="FunFam" id="1.10.10.10:FF:000357">
    <property type="entry name" value="Caffeic acid 3-O-methyltransferase"/>
    <property type="match status" value="1"/>
</dbReference>
<organism evidence="7">
    <name type="scientific">Nigella sativa</name>
    <name type="common">Black cumin</name>
    <dbReference type="NCBI Taxonomy" id="555479"/>
    <lineage>
        <taxon>Eukaryota</taxon>
        <taxon>Viridiplantae</taxon>
        <taxon>Streptophyta</taxon>
        <taxon>Embryophyta</taxon>
        <taxon>Tracheophyta</taxon>
        <taxon>Spermatophyta</taxon>
        <taxon>Magnoliopsida</taxon>
        <taxon>Ranunculales</taxon>
        <taxon>Ranunculaceae</taxon>
        <taxon>Ranunculoideae</taxon>
        <taxon>Nigelleae</taxon>
        <taxon>Nigella</taxon>
    </lineage>
</organism>
<evidence type="ECO:0000259" key="5">
    <source>
        <dbReference type="Pfam" id="PF00891"/>
    </source>
</evidence>
<feature type="domain" description="O-methyltransferase C-terminal" evidence="5">
    <location>
        <begin position="134"/>
        <end position="339"/>
    </location>
</feature>
<dbReference type="AlphaFoldDB" id="A0A899GV88"/>
<dbReference type="EMBL" id="MN605840">
    <property type="protein sequence ID" value="QSL78015.1"/>
    <property type="molecule type" value="mRNA"/>
</dbReference>
<evidence type="ECO:0000313" key="7">
    <source>
        <dbReference type="EMBL" id="QSL78015.1"/>
    </source>
</evidence>
<feature type="domain" description="O-methyltransferase dimerisation" evidence="6">
    <location>
        <begin position="18"/>
        <end position="111"/>
    </location>
</feature>
<dbReference type="InterPro" id="IPR029063">
    <property type="entry name" value="SAM-dependent_MTases_sf"/>
</dbReference>
<protein>
    <submittedName>
        <fullName evidence="7">Caffeic acid 3-O-methyltransferase cytoplasmic</fullName>
    </submittedName>
</protein>
<sequence length="358" mass="39513">MGSMEEAINEEENYLFAMHLVGASVLPMVMKVSIEMDLFEIIAKAGPGALLSPNTIASQLSIKNPNAVSMLDRALRLLASFSVLTSSVVRDENGVVERLYGLASVCKYFVKNEDGVSLSPLLQLVQSKVFMDSWYHMKDAILEGGIPFNRAHGMHSFEYPGIDPEFNKIFNGAMFSHSSLFIKRVLEVYTGFDGLKEVIDVGGGVGTTINLITSKHPTIKGINFDLPHVIQHAPSYPGVEHVGGDMFDCVPSGEAIFMKWILHDWSDEDCVKLLKNCYKALPDHGKVILVEGILPVAVETNPGVQSLCEGDLIMMSQNTGGKERLEEEFENLAKGAGFARMTKACSFYNHWVIELYKK</sequence>
<dbReference type="SUPFAM" id="SSF53335">
    <property type="entry name" value="S-adenosyl-L-methionine-dependent methyltransferases"/>
    <property type="match status" value="1"/>
</dbReference>
<evidence type="ECO:0000256" key="2">
    <source>
        <dbReference type="ARBA" id="ARBA00022679"/>
    </source>
</evidence>
<keyword evidence="2 7" id="KW-0808">Transferase</keyword>
<dbReference type="PROSITE" id="PS51683">
    <property type="entry name" value="SAM_OMT_II"/>
    <property type="match status" value="1"/>
</dbReference>
<dbReference type="InterPro" id="IPR016461">
    <property type="entry name" value="COMT-like"/>
</dbReference>
<dbReference type="GO" id="GO:0008171">
    <property type="term" value="F:O-methyltransferase activity"/>
    <property type="evidence" value="ECO:0007669"/>
    <property type="project" value="InterPro"/>
</dbReference>
<dbReference type="Pfam" id="PF00891">
    <property type="entry name" value="Methyltransf_2"/>
    <property type="match status" value="1"/>
</dbReference>